<evidence type="ECO:0000313" key="1">
    <source>
        <dbReference type="EMBL" id="ACM31164.1"/>
    </source>
</evidence>
<proteinExistence type="predicted"/>
<reference evidence="1 2" key="1">
    <citation type="journal article" date="2009" name="J. Bacteriol.">
        <title>Genome sequences of three Agrobacterium biovars help elucidate the evolution of multichromosome genomes in bacteria.</title>
        <authorList>
            <person name="Slater S.C."/>
            <person name="Goldman B.S."/>
            <person name="Goodner B."/>
            <person name="Setubal J.C."/>
            <person name="Farrand S.K."/>
            <person name="Nester E.W."/>
            <person name="Burr T.J."/>
            <person name="Banta L."/>
            <person name="Dickerman A.W."/>
            <person name="Paulsen I."/>
            <person name="Otten L."/>
            <person name="Suen G."/>
            <person name="Welch R."/>
            <person name="Almeida N.F."/>
            <person name="Arnold F."/>
            <person name="Burton O.T."/>
            <person name="Du Z."/>
            <person name="Ewing A."/>
            <person name="Godsy E."/>
            <person name="Heisel S."/>
            <person name="Houmiel K.L."/>
            <person name="Jhaveri J."/>
            <person name="Lu J."/>
            <person name="Miller N.M."/>
            <person name="Norton S."/>
            <person name="Chen Q."/>
            <person name="Phoolcharoen W."/>
            <person name="Ohlin V."/>
            <person name="Ondrusek D."/>
            <person name="Pride N."/>
            <person name="Stricklin S.L."/>
            <person name="Sun J."/>
            <person name="Wheeler C."/>
            <person name="Wilson L."/>
            <person name="Zhu H."/>
            <person name="Wood D.W."/>
        </authorList>
    </citation>
    <scope>NUCLEOTIDE SEQUENCE [LARGE SCALE GENOMIC DNA]</scope>
    <source>
        <strain evidence="2">K84 / ATCC BAA-868</strain>
        <plasmid evidence="1 2">pAtK84c</plasmid>
    </source>
</reference>
<dbReference type="EMBL" id="CP000631">
    <property type="protein sequence ID" value="ACM31164.1"/>
    <property type="molecule type" value="Genomic_DNA"/>
</dbReference>
<evidence type="ECO:0000313" key="2">
    <source>
        <dbReference type="Proteomes" id="UP000001600"/>
    </source>
</evidence>
<geneLocation type="plasmid" evidence="1 2">
    <name>pAtK84c</name>
</geneLocation>
<name>B9JPU5_RHIR8</name>
<dbReference type="Proteomes" id="UP000001600">
    <property type="component" value="Plasmid pAtK84c"/>
</dbReference>
<dbReference type="KEGG" id="ara:Arad_12099"/>
<dbReference type="HOGENOM" id="CLU_2103823_0_0_5"/>
<organism evidence="1 2">
    <name type="scientific">Rhizobium rhizogenes (strain K84 / ATCC BAA-868)</name>
    <name type="common">Agrobacterium radiobacter</name>
    <dbReference type="NCBI Taxonomy" id="311403"/>
    <lineage>
        <taxon>Bacteria</taxon>
        <taxon>Pseudomonadati</taxon>
        <taxon>Pseudomonadota</taxon>
        <taxon>Alphaproteobacteria</taxon>
        <taxon>Hyphomicrobiales</taxon>
        <taxon>Rhizobiaceae</taxon>
        <taxon>Rhizobium/Agrobacterium group</taxon>
        <taxon>Rhizobium</taxon>
    </lineage>
</organism>
<dbReference type="AlphaFoldDB" id="B9JPU5"/>
<accession>B9JPU5</accession>
<protein>
    <submittedName>
        <fullName evidence="1">Uncharacterized protein</fullName>
    </submittedName>
</protein>
<gene>
    <name evidence="1" type="ordered locus">Arad_12099</name>
</gene>
<sequence length="115" mass="12622">MECAVTEQSISWEQDGIDSGWFFAKNVGSVRSSSSYRPGGWWFLPKWLPDTEENDVGPFKTKTAALAEAERLAAISSQNRRQLLSAVAAEQRLPSIYLGDKSIVVTTSHESGSAK</sequence>
<keyword evidence="1" id="KW-0614">Plasmid</keyword>